<dbReference type="AlphaFoldDB" id="A0A7S4KBC4"/>
<evidence type="ECO:0000256" key="1">
    <source>
        <dbReference type="SAM" id="MobiDB-lite"/>
    </source>
</evidence>
<dbReference type="Gene3D" id="3.40.50.300">
    <property type="entry name" value="P-loop containing nucleotide triphosphate hydrolases"/>
    <property type="match status" value="1"/>
</dbReference>
<gene>
    <name evidence="2" type="ORF">OAUR00152_LOCUS42219</name>
</gene>
<accession>A0A7S4KBC4</accession>
<sequence>MSILPTISAAPVLEQSPSVSSARRRPAATSAVRLAASFVLLASSAFLLLSSDSDTLSSGSASGSGRYLGGRDPLLTNLADLSGTKSAAETIERAKNPPSAGDAAGAGDEGAKAEGGEESEEHAAETVTPLYWHIYKAGGTSVKSVLTFCLDLTVASNFGVMKGHDLDTEIGVMQAGGHSYVNVDTISWPGIDRAAELGLAESSLADVVVSPPIHNAVNKIFSPSHRAMLFTVFRHPIDRLVSQYYYLQEASWESTYNPDIAKETLGEYAKKYNNRLTRQFVGKDVPMKPLTESDLELAKEVVRTRMIVGLMTDVEGAVHRFVKYFGWERPDGDADRYDACMIEQFNPKEKEHGVAMDGNRHKHPKLEKGTAEWEEVAKENDYDLSLYRYIVEVYEEQGRTMFTEDKKSLGETAATVS</sequence>
<dbReference type="PANTHER" id="PTHR32301:SF6">
    <property type="entry name" value="GOLVESIN-RELATED"/>
    <property type="match status" value="1"/>
</dbReference>
<reference evidence="2" key="1">
    <citation type="submission" date="2021-01" db="EMBL/GenBank/DDBJ databases">
        <authorList>
            <person name="Corre E."/>
            <person name="Pelletier E."/>
            <person name="Niang G."/>
            <person name="Scheremetjew M."/>
            <person name="Finn R."/>
            <person name="Kale V."/>
            <person name="Holt S."/>
            <person name="Cochrane G."/>
            <person name="Meng A."/>
            <person name="Brown T."/>
            <person name="Cohen L."/>
        </authorList>
    </citation>
    <scope>NUCLEOTIDE SEQUENCE</scope>
    <source>
        <strain evidence="2">Isolate 1302-5</strain>
    </source>
</reference>
<proteinExistence type="predicted"/>
<dbReference type="InterPro" id="IPR027417">
    <property type="entry name" value="P-loop_NTPase"/>
</dbReference>
<evidence type="ECO:0008006" key="3">
    <source>
        <dbReference type="Google" id="ProtNLM"/>
    </source>
</evidence>
<dbReference type="EMBL" id="HBKQ01061863">
    <property type="protein sequence ID" value="CAE2289316.1"/>
    <property type="molecule type" value="Transcribed_RNA"/>
</dbReference>
<name>A0A7S4KBC4_9STRA</name>
<evidence type="ECO:0000313" key="2">
    <source>
        <dbReference type="EMBL" id="CAE2289316.1"/>
    </source>
</evidence>
<feature type="region of interest" description="Disordered" evidence="1">
    <location>
        <begin position="86"/>
        <end position="122"/>
    </location>
</feature>
<organism evidence="2">
    <name type="scientific">Odontella aurita</name>
    <dbReference type="NCBI Taxonomy" id="265563"/>
    <lineage>
        <taxon>Eukaryota</taxon>
        <taxon>Sar</taxon>
        <taxon>Stramenopiles</taxon>
        <taxon>Ochrophyta</taxon>
        <taxon>Bacillariophyta</taxon>
        <taxon>Mediophyceae</taxon>
        <taxon>Biddulphiophycidae</taxon>
        <taxon>Eupodiscales</taxon>
        <taxon>Odontellaceae</taxon>
        <taxon>Odontella</taxon>
    </lineage>
</organism>
<dbReference type="InterPro" id="IPR053259">
    <property type="entry name" value="Golvesin-related_Golgi"/>
</dbReference>
<protein>
    <recommendedName>
        <fullName evidence="3">Sulfotransferase domain-containing protein</fullName>
    </recommendedName>
</protein>
<dbReference type="PANTHER" id="PTHR32301">
    <property type="entry name" value="COUNTIN RECEPTOR CNR3-RELATED"/>
    <property type="match status" value="1"/>
</dbReference>